<dbReference type="RefSeq" id="WP_051431868.1">
    <property type="nucleotide sequence ID" value="NZ_NRRE01000030.1"/>
</dbReference>
<comment type="similarity">
    <text evidence="1">Belongs to the short-chain dehydrogenases/reductases (SDR) family.</text>
</comment>
<reference evidence="2" key="2">
    <citation type="journal article" date="2020" name="Microorganisms">
        <title>Osmotic Adaptation and Compatible Solute Biosynthesis of Phototrophic Bacteria as Revealed from Genome Analyses.</title>
        <authorList>
            <person name="Imhoff J.F."/>
            <person name="Rahn T."/>
            <person name="Kunzel S."/>
            <person name="Keller A."/>
            <person name="Neulinger S.C."/>
        </authorList>
    </citation>
    <scope>NUCLEOTIDE SEQUENCE</scope>
    <source>
        <strain evidence="2">DSM 9154</strain>
    </source>
</reference>
<dbReference type="Pfam" id="PF13561">
    <property type="entry name" value="adh_short_C2"/>
    <property type="match status" value="1"/>
</dbReference>
<dbReference type="GO" id="GO:0006633">
    <property type="term" value="P:fatty acid biosynthetic process"/>
    <property type="evidence" value="ECO:0007669"/>
    <property type="project" value="TreeGrafter"/>
</dbReference>
<dbReference type="PROSITE" id="PS00061">
    <property type="entry name" value="ADH_SHORT"/>
    <property type="match status" value="1"/>
</dbReference>
<dbReference type="SUPFAM" id="SSF51735">
    <property type="entry name" value="NAD(P)-binding Rossmann-fold domains"/>
    <property type="match status" value="1"/>
</dbReference>
<dbReference type="FunFam" id="3.40.50.720:FF:000084">
    <property type="entry name" value="Short-chain dehydrogenase reductase"/>
    <property type="match status" value="1"/>
</dbReference>
<dbReference type="InterPro" id="IPR002347">
    <property type="entry name" value="SDR_fam"/>
</dbReference>
<reference evidence="2" key="1">
    <citation type="submission" date="2017-08" db="EMBL/GenBank/DDBJ databases">
        <authorList>
            <person name="Imhoff J.F."/>
            <person name="Rahn T."/>
            <person name="Kuenzel S."/>
            <person name="Neulinger S.C."/>
        </authorList>
    </citation>
    <scope>NUCLEOTIDE SEQUENCE</scope>
    <source>
        <strain evidence="2">DSM 9154</strain>
    </source>
</reference>
<dbReference type="Gene3D" id="3.40.50.720">
    <property type="entry name" value="NAD(P)-binding Rossmann-like Domain"/>
    <property type="match status" value="1"/>
</dbReference>
<dbReference type="InterPro" id="IPR020904">
    <property type="entry name" value="Sc_DH/Rdtase_CS"/>
</dbReference>
<proteinExistence type="inferred from homology"/>
<dbReference type="PANTHER" id="PTHR42760:SF122">
    <property type="entry name" value="NAD(P)-BINDING PROTEIN"/>
    <property type="match status" value="1"/>
</dbReference>
<dbReference type="GO" id="GO:0048038">
    <property type="term" value="F:quinone binding"/>
    <property type="evidence" value="ECO:0007669"/>
    <property type="project" value="TreeGrafter"/>
</dbReference>
<organism evidence="2 3">
    <name type="scientific">Rhodovibrio salinarum</name>
    <dbReference type="NCBI Taxonomy" id="1087"/>
    <lineage>
        <taxon>Bacteria</taxon>
        <taxon>Pseudomonadati</taxon>
        <taxon>Pseudomonadota</taxon>
        <taxon>Alphaproteobacteria</taxon>
        <taxon>Rhodospirillales</taxon>
        <taxon>Rhodovibrionaceae</taxon>
        <taxon>Rhodovibrio</taxon>
    </lineage>
</organism>
<dbReference type="PRINTS" id="PR00080">
    <property type="entry name" value="SDRFAMILY"/>
</dbReference>
<gene>
    <name evidence="2" type="ORF">CKO21_16210</name>
</gene>
<dbReference type="EMBL" id="NRRE01000030">
    <property type="protein sequence ID" value="MBK1698790.1"/>
    <property type="molecule type" value="Genomic_DNA"/>
</dbReference>
<accession>A0A934QLP6</accession>
<name>A0A934QLP6_9PROT</name>
<sequence>MAQSATDGRLADRTVLVTGAGSSGPGWGVGKAIAAACARAGARVACLDVKLDNARETAGILEEEGGTTLALQADVTDSAQVEAAVRQVLDAWERLDVLVNNVGILELGGPVEASEESWDRVMDVNLKSMFLTCKHAIPAMQAQGRGAIVNVASIAATHWTGIPYISYASSKAGAVQFTRQVALQHAREGIRANAILPGLLDTPMVRAPLKDHYADGDVEAMIAKRDAMCPTGKMGDAWDIAHATVFLASDEAKYITGTDLVVDGGITAKFA</sequence>
<evidence type="ECO:0000313" key="3">
    <source>
        <dbReference type="Proteomes" id="UP000778970"/>
    </source>
</evidence>
<dbReference type="InterPro" id="IPR036291">
    <property type="entry name" value="NAD(P)-bd_dom_sf"/>
</dbReference>
<keyword evidence="3" id="KW-1185">Reference proteome</keyword>
<dbReference type="AlphaFoldDB" id="A0A934QLP6"/>
<comment type="caution">
    <text evidence="2">The sequence shown here is derived from an EMBL/GenBank/DDBJ whole genome shotgun (WGS) entry which is preliminary data.</text>
</comment>
<dbReference type="GO" id="GO:0016616">
    <property type="term" value="F:oxidoreductase activity, acting on the CH-OH group of donors, NAD or NADP as acceptor"/>
    <property type="evidence" value="ECO:0007669"/>
    <property type="project" value="TreeGrafter"/>
</dbReference>
<dbReference type="Proteomes" id="UP000778970">
    <property type="component" value="Unassembled WGS sequence"/>
</dbReference>
<protein>
    <submittedName>
        <fullName evidence="2">NAD(P)-dependent oxidoreductase</fullName>
    </submittedName>
</protein>
<dbReference type="PANTHER" id="PTHR42760">
    <property type="entry name" value="SHORT-CHAIN DEHYDROGENASES/REDUCTASES FAMILY MEMBER"/>
    <property type="match status" value="1"/>
</dbReference>
<evidence type="ECO:0000313" key="2">
    <source>
        <dbReference type="EMBL" id="MBK1698790.1"/>
    </source>
</evidence>
<dbReference type="NCBIfam" id="NF005559">
    <property type="entry name" value="PRK07231.1"/>
    <property type="match status" value="1"/>
</dbReference>
<evidence type="ECO:0000256" key="1">
    <source>
        <dbReference type="ARBA" id="ARBA00006484"/>
    </source>
</evidence>
<dbReference type="PRINTS" id="PR00081">
    <property type="entry name" value="GDHRDH"/>
</dbReference>